<reference evidence="1 2" key="1">
    <citation type="submission" date="2024-08" db="EMBL/GenBank/DDBJ databases">
        <title>Pantoea ronii - a newly identified human opportunistic pathogen.</title>
        <authorList>
            <person name="Keidar-Friedman D."/>
            <person name="Sorek N."/>
            <person name="Leshin-Carmel D."/>
            <person name="Tsur A."/>
            <person name="Amsalem M."/>
            <person name="Tolkach D."/>
            <person name="Brosh-Nissimov T."/>
        </authorList>
    </citation>
    <scope>NUCLEOTIDE SEQUENCE [LARGE SCALE GENOMIC DNA]</scope>
    <source>
        <strain evidence="1 2">AA23256</strain>
    </source>
</reference>
<dbReference type="RefSeq" id="WP_397216079.1">
    <property type="nucleotide sequence ID" value="NZ_JBGFSN010000005.1"/>
</dbReference>
<comment type="caution">
    <text evidence="1">The sequence shown here is derived from an EMBL/GenBank/DDBJ whole genome shotgun (WGS) entry which is preliminary data.</text>
</comment>
<organism evidence="1 2">
    <name type="scientific">Pantoea osteomyelitidis</name>
    <dbReference type="NCBI Taxonomy" id="3230026"/>
    <lineage>
        <taxon>Bacteria</taxon>
        <taxon>Pseudomonadati</taxon>
        <taxon>Pseudomonadota</taxon>
        <taxon>Gammaproteobacteria</taxon>
        <taxon>Enterobacterales</taxon>
        <taxon>Erwiniaceae</taxon>
        <taxon>Pantoea</taxon>
    </lineage>
</organism>
<protein>
    <submittedName>
        <fullName evidence="1">Uncharacterized protein</fullName>
    </submittedName>
</protein>
<sequence>MRGLTPCCAISIVGGAGKHWLTVDSTSINCIKYKRIVLKKSGKELEDDEIASYCDTAADFLSMSDVVIQMLIKEKALIELNEVKIDE</sequence>
<accession>A0ABW7Q1E4</accession>
<dbReference type="EMBL" id="JBGFSN010000005">
    <property type="protein sequence ID" value="MFH8135351.1"/>
    <property type="molecule type" value="Genomic_DNA"/>
</dbReference>
<dbReference type="Proteomes" id="UP001611251">
    <property type="component" value="Unassembled WGS sequence"/>
</dbReference>
<evidence type="ECO:0000313" key="2">
    <source>
        <dbReference type="Proteomes" id="UP001611251"/>
    </source>
</evidence>
<name>A0ABW7Q1E4_9GAMM</name>
<keyword evidence="2" id="KW-1185">Reference proteome</keyword>
<gene>
    <name evidence="1" type="ORF">ABU178_14370</name>
</gene>
<proteinExistence type="predicted"/>
<evidence type="ECO:0000313" key="1">
    <source>
        <dbReference type="EMBL" id="MFH8135351.1"/>
    </source>
</evidence>